<evidence type="ECO:0000313" key="2">
    <source>
        <dbReference type="EMBL" id="GAA1545437.1"/>
    </source>
</evidence>
<comment type="caution">
    <text evidence="2">The sequence shown here is derived from an EMBL/GenBank/DDBJ whole genome shotgun (WGS) entry which is preliminary data.</text>
</comment>
<gene>
    <name evidence="2" type="ORF">GCM10009762_18400</name>
</gene>
<evidence type="ECO:0008006" key="4">
    <source>
        <dbReference type="Google" id="ProtNLM"/>
    </source>
</evidence>
<organism evidence="2 3">
    <name type="scientific">Dermacoccus barathri</name>
    <dbReference type="NCBI Taxonomy" id="322601"/>
    <lineage>
        <taxon>Bacteria</taxon>
        <taxon>Bacillati</taxon>
        <taxon>Actinomycetota</taxon>
        <taxon>Actinomycetes</taxon>
        <taxon>Micrococcales</taxon>
        <taxon>Dermacoccaceae</taxon>
        <taxon>Dermacoccus</taxon>
    </lineage>
</organism>
<proteinExistence type="predicted"/>
<keyword evidence="3" id="KW-1185">Reference proteome</keyword>
<accession>A0ABN2BTA7</accession>
<protein>
    <recommendedName>
        <fullName evidence="4">DUF4913 domain-containing protein</fullName>
    </recommendedName>
</protein>
<sequence length="181" mass="19935">MPAATHLGSMPLGGGEEAEGTTRREDANQMTDLDDLGDYQPHKSPTGALLTIGVTDISLSTFVVEAARVTDCLAAIRRSPHQVRCAGVGDMYLTPNAARSWQLTVWADIPLCPFTPQDAWATLIAWRHPDRGGEHVYGPWIHNRPVRIRDPRKGAFAAHPLTYFQESLPVTVDGADWTEYM</sequence>
<dbReference type="EMBL" id="BAAANV010000037">
    <property type="protein sequence ID" value="GAA1545437.1"/>
    <property type="molecule type" value="Genomic_DNA"/>
</dbReference>
<evidence type="ECO:0000313" key="3">
    <source>
        <dbReference type="Proteomes" id="UP001501288"/>
    </source>
</evidence>
<dbReference type="Proteomes" id="UP001501288">
    <property type="component" value="Unassembled WGS sequence"/>
</dbReference>
<name>A0ABN2BTA7_9MICO</name>
<evidence type="ECO:0000256" key="1">
    <source>
        <dbReference type="SAM" id="MobiDB-lite"/>
    </source>
</evidence>
<feature type="region of interest" description="Disordered" evidence="1">
    <location>
        <begin position="1"/>
        <end position="24"/>
    </location>
</feature>
<reference evidence="2 3" key="1">
    <citation type="journal article" date="2019" name="Int. J. Syst. Evol. Microbiol.">
        <title>The Global Catalogue of Microorganisms (GCM) 10K type strain sequencing project: providing services to taxonomists for standard genome sequencing and annotation.</title>
        <authorList>
            <consortium name="The Broad Institute Genomics Platform"/>
            <consortium name="The Broad Institute Genome Sequencing Center for Infectious Disease"/>
            <person name="Wu L."/>
            <person name="Ma J."/>
        </authorList>
    </citation>
    <scope>NUCLEOTIDE SEQUENCE [LARGE SCALE GENOMIC DNA]</scope>
    <source>
        <strain evidence="2 3">JCM 14588</strain>
    </source>
</reference>